<organism evidence="4 5">
    <name type="scientific">Marinobacter vinifirmus</name>
    <dbReference type="NCBI Taxonomy" id="355591"/>
    <lineage>
        <taxon>Bacteria</taxon>
        <taxon>Pseudomonadati</taxon>
        <taxon>Pseudomonadota</taxon>
        <taxon>Gammaproteobacteria</taxon>
        <taxon>Pseudomonadales</taxon>
        <taxon>Marinobacteraceae</taxon>
        <taxon>Marinobacter</taxon>
    </lineage>
</organism>
<feature type="transmembrane region" description="Helical" evidence="3">
    <location>
        <begin position="472"/>
        <end position="491"/>
    </location>
</feature>
<proteinExistence type="predicted"/>
<feature type="coiled-coil region" evidence="1">
    <location>
        <begin position="30"/>
        <end position="57"/>
    </location>
</feature>
<feature type="transmembrane region" description="Helical" evidence="3">
    <location>
        <begin position="124"/>
        <end position="143"/>
    </location>
</feature>
<feature type="region of interest" description="Disordered" evidence="2">
    <location>
        <begin position="82"/>
        <end position="109"/>
    </location>
</feature>
<dbReference type="AlphaFoldDB" id="A0A558BCB5"/>
<feature type="transmembrane region" description="Helical" evidence="3">
    <location>
        <begin position="641"/>
        <end position="660"/>
    </location>
</feature>
<dbReference type="EMBL" id="VMRX01000015">
    <property type="protein sequence ID" value="TVT34143.1"/>
    <property type="molecule type" value="Genomic_DNA"/>
</dbReference>
<sequence>MEFIFIILVAGAALLVPVGSLLGFLAFRQRDRHASRVEALSREVATLRQELAALKSGNAFGEFAQATADLAPEQAPAAAPVYPAQAESQVVPEENPPQATPTPPPQPRQLSLETRLINALKANWMVWLGGLSVSLAGIFMVSHSISAGLIGPVQQFALALLSGLALHAGAEYLRRRHTGTDQVFAALAGGGSITLYAALLAGVRHYELIGPVTGLILLAVVSLATMALALVHGPLLAVMGLFGAYVVPLLVGGEGGSVLFVLSYSFLITLSSMLLMRRVYRDWLWYGTLLGALGWWLLAGMGSAAMLATAGYLSALFVLFSMWLGDVSLSGERRREALIALLAAWAVSIYQQPASEPLFLVWLFMLPVAILAPAGRGVLWYLPWATVLVTVAGWLGFAAKGSGAILLLTLAEEQHGIFLTYLMLAAVITLMSGLWQWRQQLQLRRWASLVMLAPVIWLLLGWLLLVPAGEASGAWALVSLFAGGVYGALAWRLEQHSEWRAGLVWALLAAHASYSLAVVMWLQEASLTLALAAQFVSLVWLARRYQASELYWLLKLVLAVVVARLTFNPWLDNYQAASHWTLLTYVGAAGFAVAATWLAGRSGAIRPWLEGASLHLVVLFMGVALRFALYDGDIFVRDYSLTEAAINTLLWGSVSVVYVIRARASETLVWLYRLFAWILLAMAGLSYLVAVVVHNPWWTSGVIGETPVFNLLLLAYGAPVLLALVVSRYRELVPRHWALAVAGAAFLLFTALEIRQLWQGSAMALQHGMGEGELYTYSVVGMLYAVVAILWSARNHSLVLHKVGMALLGVVIAKIFLVDMSGLQGLWRVAAFMGLGLALLGLAWVYRRSRKL</sequence>
<dbReference type="Pfam" id="PF10101">
    <property type="entry name" value="DUF2339"/>
    <property type="match status" value="1"/>
</dbReference>
<evidence type="ECO:0000256" key="3">
    <source>
        <dbReference type="SAM" id="Phobius"/>
    </source>
</evidence>
<accession>A0A558BCB5</accession>
<comment type="caution">
    <text evidence="4">The sequence shown here is derived from an EMBL/GenBank/DDBJ whole genome shotgun (WGS) entry which is preliminary data.</text>
</comment>
<feature type="transmembrane region" description="Helical" evidence="3">
    <location>
        <begin position="774"/>
        <end position="791"/>
    </location>
</feature>
<feature type="transmembrane region" description="Helical" evidence="3">
    <location>
        <begin position="803"/>
        <end position="820"/>
    </location>
</feature>
<feature type="transmembrane region" description="Helical" evidence="3">
    <location>
        <begin position="235"/>
        <end position="251"/>
    </location>
</feature>
<feature type="transmembrane region" description="Helical" evidence="3">
    <location>
        <begin position="359"/>
        <end position="379"/>
    </location>
</feature>
<feature type="transmembrane region" description="Helical" evidence="3">
    <location>
        <begin position="208"/>
        <end position="228"/>
    </location>
</feature>
<feature type="transmembrane region" description="Helical" evidence="3">
    <location>
        <begin position="612"/>
        <end position="629"/>
    </location>
</feature>
<dbReference type="RefSeq" id="WP_273133222.1">
    <property type="nucleotide sequence ID" value="NZ_VMRX01000015.1"/>
</dbReference>
<dbReference type="InterPro" id="IPR014600">
    <property type="entry name" value="UCP035905_mem"/>
</dbReference>
<dbReference type="PANTHER" id="PTHR38434">
    <property type="entry name" value="BLL2549 PROTEIN"/>
    <property type="match status" value="1"/>
</dbReference>
<feature type="transmembrane region" description="Helical" evidence="3">
    <location>
        <begin position="446"/>
        <end position="466"/>
    </location>
</feature>
<feature type="transmembrane region" description="Helical" evidence="3">
    <location>
        <begin position="503"/>
        <end position="521"/>
    </location>
</feature>
<name>A0A558BCB5_9GAMM</name>
<evidence type="ECO:0000256" key="2">
    <source>
        <dbReference type="SAM" id="MobiDB-lite"/>
    </source>
</evidence>
<feature type="transmembrane region" description="Helical" evidence="3">
    <location>
        <begin position="579"/>
        <end position="600"/>
    </location>
</feature>
<keyword evidence="1" id="KW-0175">Coiled coil</keyword>
<protein>
    <submittedName>
        <fullName evidence="4">DUF2339 domain-containing protein</fullName>
    </submittedName>
</protein>
<feature type="transmembrane region" description="Helical" evidence="3">
    <location>
        <begin position="283"/>
        <end position="299"/>
    </location>
</feature>
<feature type="transmembrane region" description="Helical" evidence="3">
    <location>
        <begin position="386"/>
        <end position="410"/>
    </location>
</feature>
<feature type="transmembrane region" description="Helical" evidence="3">
    <location>
        <begin position="416"/>
        <end position="434"/>
    </location>
</feature>
<feature type="transmembrane region" description="Helical" evidence="3">
    <location>
        <begin position="826"/>
        <end position="846"/>
    </location>
</feature>
<dbReference type="PANTHER" id="PTHR38434:SF1">
    <property type="entry name" value="BLL2549 PROTEIN"/>
    <property type="match status" value="1"/>
</dbReference>
<feature type="transmembrane region" description="Helical" evidence="3">
    <location>
        <begin position="527"/>
        <end position="543"/>
    </location>
</feature>
<feature type="transmembrane region" description="Helical" evidence="3">
    <location>
        <begin position="672"/>
        <end position="694"/>
    </location>
</feature>
<feature type="compositionally biased region" description="Low complexity" evidence="2">
    <location>
        <begin position="82"/>
        <end position="93"/>
    </location>
</feature>
<gene>
    <name evidence="4" type="ORF">FHK81_07240</name>
</gene>
<dbReference type="Proteomes" id="UP000319142">
    <property type="component" value="Unassembled WGS sequence"/>
</dbReference>
<feature type="transmembrane region" description="Helical" evidence="3">
    <location>
        <begin position="737"/>
        <end position="754"/>
    </location>
</feature>
<evidence type="ECO:0000313" key="4">
    <source>
        <dbReference type="EMBL" id="TVT34143.1"/>
    </source>
</evidence>
<feature type="transmembrane region" description="Helical" evidence="3">
    <location>
        <begin position="305"/>
        <end position="325"/>
    </location>
</feature>
<dbReference type="InterPro" id="IPR019286">
    <property type="entry name" value="DUF2339_TM"/>
</dbReference>
<feature type="transmembrane region" description="Helical" evidence="3">
    <location>
        <begin position="550"/>
        <end position="567"/>
    </location>
</feature>
<dbReference type="PIRSF" id="PIRSF035905">
    <property type="entry name" value="UCP035905_mp"/>
    <property type="match status" value="1"/>
</dbReference>
<feature type="transmembrane region" description="Helical" evidence="3">
    <location>
        <begin position="182"/>
        <end position="202"/>
    </location>
</feature>
<keyword evidence="3" id="KW-1133">Transmembrane helix</keyword>
<feature type="transmembrane region" description="Helical" evidence="3">
    <location>
        <begin position="6"/>
        <end position="27"/>
    </location>
</feature>
<keyword evidence="3" id="KW-0812">Transmembrane</keyword>
<keyword evidence="3" id="KW-0472">Membrane</keyword>
<reference evidence="4 5" key="1">
    <citation type="submission" date="2019-07" db="EMBL/GenBank/DDBJ databases">
        <title>The pathways for chlorine oxyanion respiration interact through the shared metabolite chlorate.</title>
        <authorList>
            <person name="Barnum T.P."/>
            <person name="Cheng Y."/>
            <person name="Hill K.A."/>
            <person name="Lucas L.N."/>
            <person name="Carlson H.K."/>
            <person name="Coates J.D."/>
        </authorList>
    </citation>
    <scope>NUCLEOTIDE SEQUENCE [LARGE SCALE GENOMIC DNA]</scope>
    <source>
        <strain evidence="4">UCB</strain>
    </source>
</reference>
<feature type="transmembrane region" description="Helical" evidence="3">
    <location>
        <begin position="337"/>
        <end position="353"/>
    </location>
</feature>
<evidence type="ECO:0000313" key="5">
    <source>
        <dbReference type="Proteomes" id="UP000319142"/>
    </source>
</evidence>
<feature type="compositionally biased region" description="Pro residues" evidence="2">
    <location>
        <begin position="94"/>
        <end position="107"/>
    </location>
</feature>
<feature type="transmembrane region" description="Helical" evidence="3">
    <location>
        <begin position="706"/>
        <end position="725"/>
    </location>
</feature>
<evidence type="ECO:0000256" key="1">
    <source>
        <dbReference type="SAM" id="Coils"/>
    </source>
</evidence>